<dbReference type="EMBL" id="CAXLJM020000108">
    <property type="protein sequence ID" value="CAL8135521.1"/>
    <property type="molecule type" value="Genomic_DNA"/>
</dbReference>
<dbReference type="Proteomes" id="UP001642540">
    <property type="component" value="Unassembled WGS sequence"/>
</dbReference>
<accession>A0ABP1RTK7</accession>
<reference evidence="3 4" key="1">
    <citation type="submission" date="2024-08" db="EMBL/GenBank/DDBJ databases">
        <authorList>
            <person name="Cucini C."/>
            <person name="Frati F."/>
        </authorList>
    </citation>
    <scope>NUCLEOTIDE SEQUENCE [LARGE SCALE GENOMIC DNA]</scope>
</reference>
<protein>
    <submittedName>
        <fullName evidence="3">Uncharacterized protein</fullName>
    </submittedName>
</protein>
<keyword evidence="2" id="KW-0732">Signal</keyword>
<feature type="signal peptide" evidence="2">
    <location>
        <begin position="1"/>
        <end position="27"/>
    </location>
</feature>
<organism evidence="3 4">
    <name type="scientific">Orchesella dallaii</name>
    <dbReference type="NCBI Taxonomy" id="48710"/>
    <lineage>
        <taxon>Eukaryota</taxon>
        <taxon>Metazoa</taxon>
        <taxon>Ecdysozoa</taxon>
        <taxon>Arthropoda</taxon>
        <taxon>Hexapoda</taxon>
        <taxon>Collembola</taxon>
        <taxon>Entomobryomorpha</taxon>
        <taxon>Entomobryoidea</taxon>
        <taxon>Orchesellidae</taxon>
        <taxon>Orchesellinae</taxon>
        <taxon>Orchesella</taxon>
    </lineage>
</organism>
<comment type="caution">
    <text evidence="3">The sequence shown here is derived from an EMBL/GenBank/DDBJ whole genome shotgun (WGS) entry which is preliminary data.</text>
</comment>
<evidence type="ECO:0000313" key="4">
    <source>
        <dbReference type="Proteomes" id="UP001642540"/>
    </source>
</evidence>
<evidence type="ECO:0000256" key="2">
    <source>
        <dbReference type="SAM" id="SignalP"/>
    </source>
</evidence>
<keyword evidence="1" id="KW-1133">Transmembrane helix</keyword>
<sequence length="230" mass="26115">MGLGDYAELSIIRISVFLLLSCQATRALKCYQCILLECPQKQLFCDSVKEYILNQLPELYYGYDGQRIPICPGPDDKDPGWEVLRRDTKIECEEVKDDEATCVLGRYRVTTEIFESGKNITSHGTALGCAKRSLLQMTKAAVAKNECDMSRSVSKFKHSLRHYLEIEHCARPPDMCHKEDFCIPPHATLIKKFNEDEPEKRFPFALVLGIFLLIALAVIVLTFLAPFFNG</sequence>
<feature type="chain" id="PRO_5045392091" evidence="2">
    <location>
        <begin position="28"/>
        <end position="230"/>
    </location>
</feature>
<evidence type="ECO:0000256" key="1">
    <source>
        <dbReference type="SAM" id="Phobius"/>
    </source>
</evidence>
<proteinExistence type="predicted"/>
<keyword evidence="1" id="KW-0472">Membrane</keyword>
<keyword evidence="4" id="KW-1185">Reference proteome</keyword>
<keyword evidence="1" id="KW-0812">Transmembrane</keyword>
<evidence type="ECO:0000313" key="3">
    <source>
        <dbReference type="EMBL" id="CAL8135521.1"/>
    </source>
</evidence>
<feature type="transmembrane region" description="Helical" evidence="1">
    <location>
        <begin position="202"/>
        <end position="228"/>
    </location>
</feature>
<gene>
    <name evidence="3" type="ORF">ODALV1_LOCUS26019</name>
</gene>
<name>A0ABP1RTK7_9HEXA</name>